<dbReference type="FunFam" id="2.30.180.10:FF:000032">
    <property type="entry name" value="Fasciclin domain-containing protein, putative"/>
    <property type="match status" value="1"/>
</dbReference>
<dbReference type="AlphaFoldDB" id="A0ABD0LWJ8"/>
<dbReference type="InterPro" id="IPR036378">
    <property type="entry name" value="FAS1_dom_sf"/>
</dbReference>
<gene>
    <name evidence="3" type="ORF">BaRGS_00005020</name>
</gene>
<name>A0ABD0LWJ8_9CAEN</name>
<dbReference type="InterPro" id="IPR050904">
    <property type="entry name" value="Adhesion/Biosynth-related"/>
</dbReference>
<dbReference type="Gene3D" id="2.30.180.10">
    <property type="entry name" value="FAS1 domain"/>
    <property type="match status" value="2"/>
</dbReference>
<evidence type="ECO:0000256" key="1">
    <source>
        <dbReference type="SAM" id="SignalP"/>
    </source>
</evidence>
<organism evidence="3 4">
    <name type="scientific">Batillaria attramentaria</name>
    <dbReference type="NCBI Taxonomy" id="370345"/>
    <lineage>
        <taxon>Eukaryota</taxon>
        <taxon>Metazoa</taxon>
        <taxon>Spiralia</taxon>
        <taxon>Lophotrochozoa</taxon>
        <taxon>Mollusca</taxon>
        <taxon>Gastropoda</taxon>
        <taxon>Caenogastropoda</taxon>
        <taxon>Sorbeoconcha</taxon>
        <taxon>Cerithioidea</taxon>
        <taxon>Batillariidae</taxon>
        <taxon>Batillaria</taxon>
    </lineage>
</organism>
<evidence type="ECO:0000313" key="3">
    <source>
        <dbReference type="EMBL" id="KAK7503897.1"/>
    </source>
</evidence>
<accession>A0ABD0LWJ8</accession>
<dbReference type="Proteomes" id="UP001519460">
    <property type="component" value="Unassembled WGS sequence"/>
</dbReference>
<dbReference type="InterPro" id="IPR000782">
    <property type="entry name" value="FAS1_domain"/>
</dbReference>
<comment type="caution">
    <text evidence="3">The sequence shown here is derived from an EMBL/GenBank/DDBJ whole genome shotgun (WGS) entry which is preliminary data.</text>
</comment>
<evidence type="ECO:0000259" key="2">
    <source>
        <dbReference type="PROSITE" id="PS50213"/>
    </source>
</evidence>
<protein>
    <recommendedName>
        <fullName evidence="2">FAS1 domain-containing protein</fullName>
    </recommendedName>
</protein>
<keyword evidence="1" id="KW-0732">Signal</keyword>
<feature type="chain" id="PRO_5044791880" description="FAS1 domain-containing protein" evidence="1">
    <location>
        <begin position="22"/>
        <end position="314"/>
    </location>
</feature>
<dbReference type="EMBL" id="JACVVK020000018">
    <property type="protein sequence ID" value="KAK7503897.1"/>
    <property type="molecule type" value="Genomic_DNA"/>
</dbReference>
<dbReference type="Pfam" id="PF02469">
    <property type="entry name" value="Fasciclin"/>
    <property type="match status" value="2"/>
</dbReference>
<feature type="signal peptide" evidence="1">
    <location>
        <begin position="1"/>
        <end position="21"/>
    </location>
</feature>
<proteinExistence type="predicted"/>
<dbReference type="PROSITE" id="PS50213">
    <property type="entry name" value="FAS1"/>
    <property type="match status" value="2"/>
</dbReference>
<dbReference type="PANTHER" id="PTHR10900">
    <property type="entry name" value="PERIOSTIN-RELATED"/>
    <property type="match status" value="1"/>
</dbReference>
<dbReference type="SMART" id="SM00554">
    <property type="entry name" value="FAS1"/>
    <property type="match status" value="2"/>
</dbReference>
<keyword evidence="4" id="KW-1185">Reference proteome</keyword>
<feature type="domain" description="FAS1" evidence="2">
    <location>
        <begin position="173"/>
        <end position="305"/>
    </location>
</feature>
<sequence>MLKMFAVMLTVVVAPMVCVDGATVAQYLRGTTVYSLFQDAGLTDLLTGDDPVTLFIPSDVYLLRYLSSHGTSLSQLRQNPEGLKDLLQYHVVSGRYARRDLYNEEKLQAVNGDTIRVNTYGTSLGAYAKVDVDVDIDVDSWRITAQGVAFQSRDYAASNGVIHFLYGIMEPANGTVADVIASQSDLSTLLSAAQAAGLVDFLADQNPITVFAPTDAAFNALGDTVQTLLTKPDLLAQILSYHVVPGTIYSAGIHATDLHTFEEADRLHLTSRFGTSFSIENGHLMRNGEDMSAINGVVHKIDHVLIPDSLKSQI</sequence>
<reference evidence="3 4" key="1">
    <citation type="journal article" date="2023" name="Sci. Data">
        <title>Genome assembly of the Korean intertidal mud-creeper Batillaria attramentaria.</title>
        <authorList>
            <person name="Patra A.K."/>
            <person name="Ho P.T."/>
            <person name="Jun S."/>
            <person name="Lee S.J."/>
            <person name="Kim Y."/>
            <person name="Won Y.J."/>
        </authorList>
    </citation>
    <scope>NUCLEOTIDE SEQUENCE [LARGE SCALE GENOMIC DNA]</scope>
    <source>
        <strain evidence="3">Wonlab-2016</strain>
    </source>
</reference>
<feature type="domain" description="FAS1" evidence="2">
    <location>
        <begin position="21"/>
        <end position="169"/>
    </location>
</feature>
<dbReference type="PANTHER" id="PTHR10900:SF77">
    <property type="entry name" value="FI19380P1"/>
    <property type="match status" value="1"/>
</dbReference>
<evidence type="ECO:0000313" key="4">
    <source>
        <dbReference type="Proteomes" id="UP001519460"/>
    </source>
</evidence>
<dbReference type="SUPFAM" id="SSF82153">
    <property type="entry name" value="FAS1 domain"/>
    <property type="match status" value="2"/>
</dbReference>